<reference evidence="1 2" key="1">
    <citation type="submission" date="2013-07" db="EMBL/GenBank/DDBJ databases">
        <authorList>
            <consortium name="DOE Joint Genome Institute"/>
            <person name="Eisen J."/>
            <person name="Huntemann M."/>
            <person name="Han J."/>
            <person name="Chen A."/>
            <person name="Kyrpides N."/>
            <person name="Mavromatis K."/>
            <person name="Markowitz V."/>
            <person name="Palaniappan K."/>
            <person name="Ivanova N."/>
            <person name="Schaumberg A."/>
            <person name="Pati A."/>
            <person name="Liolios K."/>
            <person name="Nordberg H.P."/>
            <person name="Cantor M.N."/>
            <person name="Hua S.X."/>
            <person name="Woyke T."/>
        </authorList>
    </citation>
    <scope>NUCLEOTIDE SEQUENCE [LARGE SCALE GENOMIC DNA]</scope>
    <source>
        <strain evidence="1 2">DSM 44712</strain>
    </source>
</reference>
<protein>
    <recommendedName>
        <fullName evidence="3">PAS domain-containing protein</fullName>
    </recommendedName>
</protein>
<sequence length="153" mass="16199">MAHIDMSVATAEVASDVVPTLRLVDGIRPLENWLHSVSEAEEPCLLLDGDGVVLAASSSCHGALGLPSHEGALVGRGLLEDIVELIDFSASRIRLRPDEVERIPPLLALSTGALARGLMRLRSGSTTWTLDAISTPIRVGGAVLGSLTFFHRV</sequence>
<dbReference type="Proteomes" id="UP000021053">
    <property type="component" value="Unassembled WGS sequence"/>
</dbReference>
<gene>
    <name evidence="1" type="ORF">CryarDRAFT_0063</name>
</gene>
<dbReference type="AlphaFoldDB" id="A0A010YFN7"/>
<evidence type="ECO:0000313" key="1">
    <source>
        <dbReference type="EMBL" id="EXG79045.1"/>
    </source>
</evidence>
<accession>A0A010YFN7</accession>
<comment type="caution">
    <text evidence="1">The sequence shown here is derived from an EMBL/GenBank/DDBJ whole genome shotgun (WGS) entry which is preliminary data.</text>
</comment>
<evidence type="ECO:0008006" key="3">
    <source>
        <dbReference type="Google" id="ProtNLM"/>
    </source>
</evidence>
<organism evidence="1 2">
    <name type="scientific">Cryptosporangium arvum DSM 44712</name>
    <dbReference type="NCBI Taxonomy" id="927661"/>
    <lineage>
        <taxon>Bacteria</taxon>
        <taxon>Bacillati</taxon>
        <taxon>Actinomycetota</taxon>
        <taxon>Actinomycetes</taxon>
        <taxon>Cryptosporangiales</taxon>
        <taxon>Cryptosporangiaceae</taxon>
        <taxon>Cryptosporangium</taxon>
    </lineage>
</organism>
<dbReference type="RefSeq" id="WP_035847435.1">
    <property type="nucleotide sequence ID" value="NZ_KK073874.1"/>
</dbReference>
<keyword evidence="2" id="KW-1185">Reference proteome</keyword>
<dbReference type="OrthoDB" id="3383660at2"/>
<name>A0A010YFN7_9ACTN</name>
<evidence type="ECO:0000313" key="2">
    <source>
        <dbReference type="Proteomes" id="UP000021053"/>
    </source>
</evidence>
<dbReference type="EMBL" id="JFBT01000001">
    <property type="protein sequence ID" value="EXG79045.1"/>
    <property type="molecule type" value="Genomic_DNA"/>
</dbReference>
<dbReference type="HOGENOM" id="CLU_1738421_0_0_11"/>
<proteinExistence type="predicted"/>